<protein>
    <recommendedName>
        <fullName evidence="7">FAD-binding oxidoreductase/transferase type 4 C-terminal domain-containing protein</fullName>
    </recommendedName>
</protein>
<evidence type="ECO:0000256" key="2">
    <source>
        <dbReference type="ARBA" id="ARBA00022630"/>
    </source>
</evidence>
<dbReference type="PANTHER" id="PTHR46568:SF1">
    <property type="entry name" value="ALKYLDIHYDROXYACETONEPHOSPHATE SYNTHASE, PEROXISOMAL"/>
    <property type="match status" value="1"/>
</dbReference>
<dbReference type="FunFam" id="1.10.45.10:FF:000001">
    <property type="entry name" value="D-lactate dehydrogenase mitochondrial"/>
    <property type="match status" value="1"/>
</dbReference>
<evidence type="ECO:0000256" key="5">
    <source>
        <dbReference type="PIRSR" id="PIRSR625650-2"/>
    </source>
</evidence>
<keyword evidence="3" id="KW-0274">FAD</keyword>
<sequence length="186" mass="19906">GLAPADAAAAEGWMSHRNNVPEWRDLLEQGLIADTIEVSGTWSQIGAIYEDVVAALKTVPDCVNASAHSSHVYRSGINLYFTFACMPEDASAMGARYLESWDRALNSTASAGGGIAHHHGAGRLRRDYLRHDLGENGLALLRKLKQAIDPQGLLNPGKLVKPDVDTGTKPSVALTDDTTDDEAGAW</sequence>
<evidence type="ECO:0000256" key="4">
    <source>
        <dbReference type="PIRSR" id="PIRSR625650-1"/>
    </source>
</evidence>
<feature type="non-terminal residue" evidence="8">
    <location>
        <position position="1"/>
    </location>
</feature>
<evidence type="ECO:0000259" key="7">
    <source>
        <dbReference type="Pfam" id="PF02913"/>
    </source>
</evidence>
<dbReference type="SUPFAM" id="SSF55103">
    <property type="entry name" value="FAD-linked oxidases, C-terminal domain"/>
    <property type="match status" value="1"/>
</dbReference>
<reference evidence="8 9" key="1">
    <citation type="journal article" date="2018" name="Nat. Biotechnol.">
        <title>A standardized bacterial taxonomy based on genome phylogeny substantially revises the tree of life.</title>
        <authorList>
            <person name="Parks D.H."/>
            <person name="Chuvochina M."/>
            <person name="Waite D.W."/>
            <person name="Rinke C."/>
            <person name="Skarshewski A."/>
            <person name="Chaumeil P.A."/>
            <person name="Hugenholtz P."/>
        </authorList>
    </citation>
    <scope>NUCLEOTIDE SEQUENCE [LARGE SCALE GENOMIC DNA]</scope>
    <source>
        <strain evidence="8">UBA9152</strain>
    </source>
</reference>
<dbReference type="GO" id="GO:0008609">
    <property type="term" value="F:alkylglycerone-phosphate synthase activity"/>
    <property type="evidence" value="ECO:0007669"/>
    <property type="project" value="InterPro"/>
</dbReference>
<evidence type="ECO:0000313" key="8">
    <source>
        <dbReference type="EMBL" id="HAN23885.1"/>
    </source>
</evidence>
<evidence type="ECO:0000256" key="3">
    <source>
        <dbReference type="ARBA" id="ARBA00022827"/>
    </source>
</evidence>
<organism evidence="8 9">
    <name type="scientific">Microbacterium ginsengisoli</name>
    <dbReference type="NCBI Taxonomy" id="400772"/>
    <lineage>
        <taxon>Bacteria</taxon>
        <taxon>Bacillati</taxon>
        <taxon>Actinomycetota</taxon>
        <taxon>Actinomycetes</taxon>
        <taxon>Micrococcales</taxon>
        <taxon>Microbacteriaceae</taxon>
        <taxon>Microbacterium</taxon>
    </lineage>
</organism>
<keyword evidence="2" id="KW-0285">Flavoprotein</keyword>
<dbReference type="InterPro" id="IPR016164">
    <property type="entry name" value="FAD-linked_Oxase-like_C"/>
</dbReference>
<accession>A0A3C1KB46</accession>
<evidence type="ECO:0000313" key="9">
    <source>
        <dbReference type="Proteomes" id="UP000257479"/>
    </source>
</evidence>
<feature type="binding site" evidence="5">
    <location>
        <position position="24"/>
    </location>
    <ligand>
        <name>substrate</name>
    </ligand>
</feature>
<dbReference type="Gene3D" id="1.10.45.10">
    <property type="entry name" value="Vanillyl-alcohol Oxidase, Chain A, domain 4"/>
    <property type="match status" value="1"/>
</dbReference>
<dbReference type="GO" id="GO:0008610">
    <property type="term" value="P:lipid biosynthetic process"/>
    <property type="evidence" value="ECO:0007669"/>
    <property type="project" value="InterPro"/>
</dbReference>
<feature type="domain" description="FAD-binding oxidoreductase/transferase type 4 C-terminal" evidence="7">
    <location>
        <begin position="6"/>
        <end position="159"/>
    </location>
</feature>
<evidence type="ECO:0000256" key="6">
    <source>
        <dbReference type="SAM" id="MobiDB-lite"/>
    </source>
</evidence>
<dbReference type="PANTHER" id="PTHR46568">
    <property type="entry name" value="ALKYLDIHYDROXYACETONEPHOSPHATE SYNTHASE, PEROXISOMAL"/>
    <property type="match status" value="1"/>
</dbReference>
<dbReference type="InterPro" id="IPR025650">
    <property type="entry name" value="Alkyl-DHAP_Synthase"/>
</dbReference>
<comment type="caution">
    <text evidence="8">The sequence shown here is derived from an EMBL/GenBank/DDBJ whole genome shotgun (WGS) entry which is preliminary data.</text>
</comment>
<feature type="compositionally biased region" description="Acidic residues" evidence="6">
    <location>
        <begin position="177"/>
        <end position="186"/>
    </location>
</feature>
<dbReference type="GO" id="GO:0050660">
    <property type="term" value="F:flavin adenine dinucleotide binding"/>
    <property type="evidence" value="ECO:0007669"/>
    <property type="project" value="InterPro"/>
</dbReference>
<dbReference type="AlphaFoldDB" id="A0A3C1KB46"/>
<dbReference type="EMBL" id="DMNG01000081">
    <property type="protein sequence ID" value="HAN23885.1"/>
    <property type="molecule type" value="Genomic_DNA"/>
</dbReference>
<gene>
    <name evidence="8" type="ORF">DCP95_04850</name>
</gene>
<dbReference type="InterPro" id="IPR004113">
    <property type="entry name" value="FAD-bd_oxidored_4_C"/>
</dbReference>
<evidence type="ECO:0000256" key="1">
    <source>
        <dbReference type="ARBA" id="ARBA00001974"/>
    </source>
</evidence>
<proteinExistence type="predicted"/>
<name>A0A3C1KB46_9MICO</name>
<dbReference type="InterPro" id="IPR016171">
    <property type="entry name" value="Vanillyl_alc_oxidase_C-sub2"/>
</dbReference>
<feature type="region of interest" description="Disordered" evidence="6">
    <location>
        <begin position="155"/>
        <end position="186"/>
    </location>
</feature>
<dbReference type="Gene3D" id="3.30.300.330">
    <property type="match status" value="1"/>
</dbReference>
<dbReference type="Proteomes" id="UP000257479">
    <property type="component" value="Unassembled WGS sequence"/>
</dbReference>
<comment type="cofactor">
    <cofactor evidence="1">
        <name>FAD</name>
        <dbReference type="ChEBI" id="CHEBI:57692"/>
    </cofactor>
</comment>
<dbReference type="Pfam" id="PF02913">
    <property type="entry name" value="FAD-oxidase_C"/>
    <property type="match status" value="1"/>
</dbReference>
<feature type="active site" description="Proton donor/acceptor" evidence="4">
    <location>
        <position position="80"/>
    </location>
</feature>